<dbReference type="InterPro" id="IPR046748">
    <property type="entry name" value="HipA_2"/>
</dbReference>
<keyword evidence="2" id="KW-0032">Aminotransferase</keyword>
<dbReference type="AlphaFoldDB" id="A0A4R0MTN5"/>
<name>A0A4R0MTN5_9SPHI</name>
<keyword evidence="2" id="KW-0808">Transferase</keyword>
<sequence length="267" mass="30191">MANTIHNLKQLRTVNVTRYVTPLREGGSMPAIAEADDGFLYVLKFRGAGQGHKALISEIIGGEIARVLGLKVPELVFANLDEAFGRTEPDEEIQDLLKASVGLNLALHYLSGAITYDPTVTKIEPLLASQIIWLDCLLTNMDRTPRNTNMLFWHKELWLIDHGASLYFHHSWQNWEEQAKRPFMLVKDHVLLPQADLLNEVNESFKTILTPGLIQDILNLITDEWLNEDIFKSSQAQREAYALFLNTRIANSAVFVKEAQNAKEAII</sequence>
<accession>A0A4R0MTN5</accession>
<dbReference type="Proteomes" id="UP000292884">
    <property type="component" value="Unassembled WGS sequence"/>
</dbReference>
<dbReference type="EMBL" id="SJSK01000003">
    <property type="protein sequence ID" value="TCC90449.1"/>
    <property type="molecule type" value="Genomic_DNA"/>
</dbReference>
<dbReference type="RefSeq" id="WP_131553848.1">
    <property type="nucleotide sequence ID" value="NZ_SJSK01000003.1"/>
</dbReference>
<feature type="domain" description="HipA-like kinase" evidence="1">
    <location>
        <begin position="20"/>
        <end position="237"/>
    </location>
</feature>
<organism evidence="2 3">
    <name type="scientific">Pedobacter frigiditerrae</name>
    <dbReference type="NCBI Taxonomy" id="2530452"/>
    <lineage>
        <taxon>Bacteria</taxon>
        <taxon>Pseudomonadati</taxon>
        <taxon>Bacteroidota</taxon>
        <taxon>Sphingobacteriia</taxon>
        <taxon>Sphingobacteriales</taxon>
        <taxon>Sphingobacteriaceae</taxon>
        <taxon>Pedobacter</taxon>
    </lineage>
</organism>
<evidence type="ECO:0000313" key="2">
    <source>
        <dbReference type="EMBL" id="TCC90449.1"/>
    </source>
</evidence>
<evidence type="ECO:0000259" key="1">
    <source>
        <dbReference type="Pfam" id="PF20613"/>
    </source>
</evidence>
<gene>
    <name evidence="2" type="ORF">EZ428_14335</name>
</gene>
<keyword evidence="3" id="KW-1185">Reference proteome</keyword>
<dbReference type="GO" id="GO:0008483">
    <property type="term" value="F:transaminase activity"/>
    <property type="evidence" value="ECO:0007669"/>
    <property type="project" value="UniProtKB-KW"/>
</dbReference>
<reference evidence="2 3" key="1">
    <citation type="submission" date="2019-02" db="EMBL/GenBank/DDBJ databases">
        <title>Pedobacter sp. RP-1-13 sp. nov., isolated from Arctic soil.</title>
        <authorList>
            <person name="Dahal R.H."/>
        </authorList>
    </citation>
    <scope>NUCLEOTIDE SEQUENCE [LARGE SCALE GENOMIC DNA]</scope>
    <source>
        <strain evidence="2 3">RP-1-13</strain>
    </source>
</reference>
<protein>
    <submittedName>
        <fullName evidence="2">Aminotransferase class I and II</fullName>
    </submittedName>
</protein>
<comment type="caution">
    <text evidence="2">The sequence shown here is derived from an EMBL/GenBank/DDBJ whole genome shotgun (WGS) entry which is preliminary data.</text>
</comment>
<dbReference type="Pfam" id="PF20613">
    <property type="entry name" value="HipA_2"/>
    <property type="match status" value="1"/>
</dbReference>
<evidence type="ECO:0000313" key="3">
    <source>
        <dbReference type="Proteomes" id="UP000292884"/>
    </source>
</evidence>
<dbReference type="OrthoDB" id="9786330at2"/>
<proteinExistence type="predicted"/>